<organism evidence="1 2">
    <name type="scientific">Candidatus Uhrbacteria bacterium CG_4_9_14_0_2_um_filter_41_50</name>
    <dbReference type="NCBI Taxonomy" id="1975031"/>
    <lineage>
        <taxon>Bacteria</taxon>
        <taxon>Candidatus Uhriibacteriota</taxon>
    </lineage>
</organism>
<proteinExistence type="predicted"/>
<dbReference type="EMBL" id="PFSI01000028">
    <property type="protein sequence ID" value="PJC24643.1"/>
    <property type="molecule type" value="Genomic_DNA"/>
</dbReference>
<evidence type="ECO:0000313" key="1">
    <source>
        <dbReference type="EMBL" id="PJC24643.1"/>
    </source>
</evidence>
<reference evidence="2" key="1">
    <citation type="submission" date="2017-09" db="EMBL/GenBank/DDBJ databases">
        <title>Depth-based differentiation of microbial function through sediment-hosted aquifers and enrichment of novel symbionts in the deep terrestrial subsurface.</title>
        <authorList>
            <person name="Probst A.J."/>
            <person name="Ladd B."/>
            <person name="Jarett J.K."/>
            <person name="Geller-Mcgrath D.E."/>
            <person name="Sieber C.M.K."/>
            <person name="Emerson J.B."/>
            <person name="Anantharaman K."/>
            <person name="Thomas B.C."/>
            <person name="Malmstrom R."/>
            <person name="Stieglmeier M."/>
            <person name="Klingl A."/>
            <person name="Woyke T."/>
            <person name="Ryan C.M."/>
            <person name="Banfield J.F."/>
        </authorList>
    </citation>
    <scope>NUCLEOTIDE SEQUENCE [LARGE SCALE GENOMIC DNA]</scope>
</reference>
<dbReference type="AlphaFoldDB" id="A0A2M8EPH4"/>
<evidence type="ECO:0000313" key="2">
    <source>
        <dbReference type="Proteomes" id="UP000230251"/>
    </source>
</evidence>
<comment type="caution">
    <text evidence="1">The sequence shown here is derived from an EMBL/GenBank/DDBJ whole genome shotgun (WGS) entry which is preliminary data.</text>
</comment>
<dbReference type="Proteomes" id="UP000230251">
    <property type="component" value="Unassembled WGS sequence"/>
</dbReference>
<name>A0A2M8EPH4_9BACT</name>
<accession>A0A2M8EPH4</accession>
<protein>
    <submittedName>
        <fullName evidence="1">Uncharacterized protein</fullName>
    </submittedName>
</protein>
<gene>
    <name evidence="1" type="ORF">CO057_01700</name>
</gene>
<sequence length="144" mass="15527">MLKLEARPWWPDCVALKDALSLRELSVRFGATPATIAGAFKRRNIERIPMPPGAREHRSPERKAAAATALGSLEATAAPAELASKPIQMEAQFAFLVVCQDGSECYTVATNIADASEKAFAKLGSMVQVTEIRLYGLAIRQIAA</sequence>